<dbReference type="EMBL" id="JAAOIC020000020">
    <property type="protein sequence ID" value="KAG8040552.1"/>
    <property type="molecule type" value="Genomic_DNA"/>
</dbReference>
<dbReference type="Pfam" id="PF10613">
    <property type="entry name" value="Lig_chan-Glu_bd"/>
    <property type="match status" value="1"/>
</dbReference>
<keyword evidence="3" id="KW-1003">Cell membrane</keyword>
<name>A0A8J5R508_9HYME</name>
<dbReference type="Proteomes" id="UP000729913">
    <property type="component" value="Unassembled WGS sequence"/>
</dbReference>
<evidence type="ECO:0000256" key="7">
    <source>
        <dbReference type="ARBA" id="ARBA00023136"/>
    </source>
</evidence>
<keyword evidence="11" id="KW-0407">Ion channel</keyword>
<keyword evidence="9" id="KW-0325">Glycoprotein</keyword>
<accession>A0A8J5R508</accession>
<evidence type="ECO:0000259" key="13">
    <source>
        <dbReference type="Pfam" id="PF10613"/>
    </source>
</evidence>
<protein>
    <recommendedName>
        <fullName evidence="13">Ionotropic glutamate receptor L-glutamate and glycine-binding domain-containing protein</fullName>
    </recommendedName>
</protein>
<evidence type="ECO:0000256" key="8">
    <source>
        <dbReference type="ARBA" id="ARBA00023170"/>
    </source>
</evidence>
<evidence type="ECO:0000256" key="12">
    <source>
        <dbReference type="SAM" id="Phobius"/>
    </source>
</evidence>
<keyword evidence="5 12" id="KW-1133">Transmembrane helix</keyword>
<dbReference type="GO" id="GO:0005886">
    <property type="term" value="C:plasma membrane"/>
    <property type="evidence" value="ECO:0007669"/>
    <property type="project" value="UniProtKB-SubCell"/>
</dbReference>
<evidence type="ECO:0000256" key="9">
    <source>
        <dbReference type="ARBA" id="ARBA00023180"/>
    </source>
</evidence>
<evidence type="ECO:0000256" key="4">
    <source>
        <dbReference type="ARBA" id="ARBA00022692"/>
    </source>
</evidence>
<evidence type="ECO:0000256" key="5">
    <source>
        <dbReference type="ARBA" id="ARBA00022989"/>
    </source>
</evidence>
<evidence type="ECO:0000256" key="3">
    <source>
        <dbReference type="ARBA" id="ARBA00022475"/>
    </source>
</evidence>
<dbReference type="InterPro" id="IPR019594">
    <property type="entry name" value="Glu/Gly-bd"/>
</dbReference>
<evidence type="ECO:0000256" key="2">
    <source>
        <dbReference type="ARBA" id="ARBA00022448"/>
    </source>
</evidence>
<keyword evidence="2" id="KW-0813">Transport</keyword>
<comment type="caution">
    <text evidence="14">The sequence shown here is derived from an EMBL/GenBank/DDBJ whole genome shotgun (WGS) entry which is preliminary data.</text>
</comment>
<evidence type="ECO:0000256" key="11">
    <source>
        <dbReference type="ARBA" id="ARBA00023303"/>
    </source>
</evidence>
<evidence type="ECO:0000256" key="10">
    <source>
        <dbReference type="ARBA" id="ARBA00023286"/>
    </source>
</evidence>
<proteinExistence type="predicted"/>
<evidence type="ECO:0000256" key="6">
    <source>
        <dbReference type="ARBA" id="ARBA00023065"/>
    </source>
</evidence>
<evidence type="ECO:0000313" key="14">
    <source>
        <dbReference type="EMBL" id="KAG8040552.1"/>
    </source>
</evidence>
<dbReference type="GO" id="GO:0015276">
    <property type="term" value="F:ligand-gated monoatomic ion channel activity"/>
    <property type="evidence" value="ECO:0007669"/>
    <property type="project" value="InterPro"/>
</dbReference>
<reference evidence="14" key="1">
    <citation type="submission" date="2020-03" db="EMBL/GenBank/DDBJ databases">
        <authorList>
            <person name="Chebbi M.A."/>
            <person name="Drezen J.M."/>
        </authorList>
    </citation>
    <scope>NUCLEOTIDE SEQUENCE</scope>
    <source>
        <tissue evidence="14">Whole body</tissue>
    </source>
</reference>
<sequence>MIFLCPEYREIIIVVIIKVILSSSSQLQSCSLDYRPLLLSLNNEYRTSGILFTSSENYLSDELSTFVSNMIKNISNDGVLSAVIDYNELTTEIKYYESKIPRPLLVIVINEERDLIALETLSKTIDMNYPVWLIIFTGSSKNNSMCDYCLNTSVNELSLSFRTEMIVWCCCDPNYLHEWWSIDGKNFRRGYFGNWSYETGVQGVNKNSLFAIRSAINAPLRIAYVKNSVFFKYRNGKMGAFMGDILSELTKTLNITPLMKSESIFGIYNEDEKTWTGMVGSVWRRDVDMGVGEVTMTVERREILDFTLPLILSPCRLYFREPNSTLQWSAYFEVCIEKAAFYASDAMRMSMNNTFPCDITYIETGRYDSLAMVLPRKSPYTGILNHQIHKFRDRGILNKFIQKHFNKKETKINTYTAVTIRGVAPILVVFTGGITFAIILLVIEKVIFFYARYTATTRSGSVTPINVQHFQHSFSFKVKGHHFINGATKVNNDNDKFLFPRKNYYP</sequence>
<organism evidence="14 15">
    <name type="scientific">Cotesia typhae</name>
    <dbReference type="NCBI Taxonomy" id="2053667"/>
    <lineage>
        <taxon>Eukaryota</taxon>
        <taxon>Metazoa</taxon>
        <taxon>Ecdysozoa</taxon>
        <taxon>Arthropoda</taxon>
        <taxon>Hexapoda</taxon>
        <taxon>Insecta</taxon>
        <taxon>Pterygota</taxon>
        <taxon>Neoptera</taxon>
        <taxon>Endopterygota</taxon>
        <taxon>Hymenoptera</taxon>
        <taxon>Apocrita</taxon>
        <taxon>Ichneumonoidea</taxon>
        <taxon>Braconidae</taxon>
        <taxon>Microgastrinae</taxon>
        <taxon>Cotesia</taxon>
    </lineage>
</organism>
<evidence type="ECO:0000256" key="1">
    <source>
        <dbReference type="ARBA" id="ARBA00004651"/>
    </source>
</evidence>
<keyword evidence="4 12" id="KW-0812">Transmembrane</keyword>
<dbReference type="PANTHER" id="PTHR42643">
    <property type="entry name" value="IONOTROPIC RECEPTOR 20A-RELATED"/>
    <property type="match status" value="1"/>
</dbReference>
<dbReference type="AlphaFoldDB" id="A0A8J5R508"/>
<keyword evidence="7 12" id="KW-0472">Membrane</keyword>
<reference evidence="14" key="2">
    <citation type="submission" date="2021-04" db="EMBL/GenBank/DDBJ databases">
        <title>Genome-wide patterns of bracovirus chromosomal integration into multiple host tissues during parasitism.</title>
        <authorList>
            <person name="Chebbi M.A.C."/>
        </authorList>
    </citation>
    <scope>NUCLEOTIDE SEQUENCE</scope>
    <source>
        <tissue evidence="14">Whole body</tissue>
    </source>
</reference>
<dbReference type="OrthoDB" id="8186464at2759"/>
<keyword evidence="6" id="KW-0406">Ion transport</keyword>
<keyword evidence="8" id="KW-0675">Receptor</keyword>
<evidence type="ECO:0000313" key="15">
    <source>
        <dbReference type="Proteomes" id="UP000729913"/>
    </source>
</evidence>
<comment type="subcellular location">
    <subcellularLocation>
        <location evidence="1">Cell membrane</location>
        <topology evidence="1">Multi-pass membrane protein</topology>
    </subcellularLocation>
</comment>
<feature type="domain" description="Ionotropic glutamate receptor L-glutamate and glycine-binding" evidence="13">
    <location>
        <begin position="235"/>
        <end position="314"/>
    </location>
</feature>
<gene>
    <name evidence="14" type="ORF">G9C98_002548</name>
</gene>
<feature type="transmembrane region" description="Helical" evidence="12">
    <location>
        <begin position="422"/>
        <end position="443"/>
    </location>
</feature>
<keyword evidence="10" id="KW-1071">Ligand-gated ion channel</keyword>
<keyword evidence="15" id="KW-1185">Reference proteome</keyword>
<dbReference type="PANTHER" id="PTHR42643:SF24">
    <property type="entry name" value="IONOTROPIC RECEPTOR 60A"/>
    <property type="match status" value="1"/>
</dbReference>
<dbReference type="InterPro" id="IPR052192">
    <property type="entry name" value="Insect_Ionotropic_Sensory_Rcpt"/>
</dbReference>